<protein>
    <submittedName>
        <fullName evidence="2">Uncharacterized protein</fullName>
    </submittedName>
</protein>
<dbReference type="Proteomes" id="UP000078200">
    <property type="component" value="Unassembled WGS sequence"/>
</dbReference>
<organism evidence="2 3">
    <name type="scientific">Glossina austeni</name>
    <name type="common">Savannah tsetse fly</name>
    <dbReference type="NCBI Taxonomy" id="7395"/>
    <lineage>
        <taxon>Eukaryota</taxon>
        <taxon>Metazoa</taxon>
        <taxon>Ecdysozoa</taxon>
        <taxon>Arthropoda</taxon>
        <taxon>Hexapoda</taxon>
        <taxon>Insecta</taxon>
        <taxon>Pterygota</taxon>
        <taxon>Neoptera</taxon>
        <taxon>Endopterygota</taxon>
        <taxon>Diptera</taxon>
        <taxon>Brachycera</taxon>
        <taxon>Muscomorpha</taxon>
        <taxon>Hippoboscoidea</taxon>
        <taxon>Glossinidae</taxon>
        <taxon>Glossina</taxon>
    </lineage>
</organism>
<reference evidence="2" key="1">
    <citation type="submission" date="2020-05" db="UniProtKB">
        <authorList>
            <consortium name="EnsemblMetazoa"/>
        </authorList>
    </citation>
    <scope>IDENTIFICATION</scope>
    <source>
        <strain evidence="2">TTRI</strain>
    </source>
</reference>
<name>A0A1A9V8P3_GLOAU</name>
<feature type="region of interest" description="Disordered" evidence="1">
    <location>
        <begin position="15"/>
        <end position="37"/>
    </location>
</feature>
<sequence>MLLEIGLITESWEVTNKEEEEEEEENFGNRDQPATQSTLQIDHSNASIFEVLDMKASPVGEYCQILFGTNSNIYIILQLGRSWIELNTSLTKQSNTDTHANAYRVQITVNAGICAFQSDSQQNVPVYGWRPFERPNQIKDICNRSLQGTSPACLTWLRREETGSQRLCDRNATPIEENFIRFSSNFRK</sequence>
<dbReference type="AlphaFoldDB" id="A0A1A9V8P3"/>
<keyword evidence="3" id="KW-1185">Reference proteome</keyword>
<dbReference type="VEuPathDB" id="VectorBase:GAUT029418"/>
<dbReference type="EnsemblMetazoa" id="GAUT029418-RA">
    <property type="protein sequence ID" value="GAUT029418-PA"/>
    <property type="gene ID" value="GAUT029418"/>
</dbReference>
<evidence type="ECO:0000313" key="2">
    <source>
        <dbReference type="EnsemblMetazoa" id="GAUT029418-PA"/>
    </source>
</evidence>
<accession>A0A1A9V8P3</accession>
<evidence type="ECO:0000256" key="1">
    <source>
        <dbReference type="SAM" id="MobiDB-lite"/>
    </source>
</evidence>
<evidence type="ECO:0000313" key="3">
    <source>
        <dbReference type="Proteomes" id="UP000078200"/>
    </source>
</evidence>
<proteinExistence type="predicted"/>